<dbReference type="InterPro" id="IPR036430">
    <property type="entry name" value="RNase_T2-like_sf"/>
</dbReference>
<dbReference type="Gene3D" id="3.90.730.10">
    <property type="entry name" value="Ribonuclease T2-like"/>
    <property type="match status" value="1"/>
</dbReference>
<name>A0A1A7R9Q0_9GAMM</name>
<dbReference type="Proteomes" id="UP000185753">
    <property type="component" value="Unassembled WGS sequence"/>
</dbReference>
<gene>
    <name evidence="2" type="ORF">A9J31_01515</name>
</gene>
<reference evidence="3" key="1">
    <citation type="submission" date="2016-06" db="EMBL/GenBank/DDBJ databases">
        <authorList>
            <person name="Radolfova-Krizova L."/>
            <person name="Nemec A."/>
        </authorList>
    </citation>
    <scope>NUCLEOTIDE SEQUENCE [LARGE SCALE GENOMIC DNA]</scope>
    <source>
        <strain evidence="3">ANC 4275</strain>
    </source>
</reference>
<proteinExistence type="predicted"/>
<feature type="chain" id="PRO_5008510450" evidence="1">
    <location>
        <begin position="32"/>
        <end position="218"/>
    </location>
</feature>
<feature type="signal peptide" evidence="1">
    <location>
        <begin position="1"/>
        <end position="31"/>
    </location>
</feature>
<keyword evidence="1" id="KW-0732">Signal</keyword>
<evidence type="ECO:0000313" key="2">
    <source>
        <dbReference type="EMBL" id="OBX29000.1"/>
    </source>
</evidence>
<dbReference type="EMBL" id="LZDS01000012">
    <property type="protein sequence ID" value="OBX29000.1"/>
    <property type="molecule type" value="Genomic_DNA"/>
</dbReference>
<organism evidence="2 3">
    <name type="scientific">Acinetobacter gandensis</name>
    <dbReference type="NCBI Taxonomy" id="1443941"/>
    <lineage>
        <taxon>Bacteria</taxon>
        <taxon>Pseudomonadati</taxon>
        <taxon>Pseudomonadota</taxon>
        <taxon>Gammaproteobacteria</taxon>
        <taxon>Moraxellales</taxon>
        <taxon>Moraxellaceae</taxon>
        <taxon>Acinetobacter</taxon>
    </lineage>
</organism>
<dbReference type="SUPFAM" id="SSF55895">
    <property type="entry name" value="Ribonuclease Rh-like"/>
    <property type="match status" value="1"/>
</dbReference>
<evidence type="ECO:0000313" key="3">
    <source>
        <dbReference type="Proteomes" id="UP000185753"/>
    </source>
</evidence>
<comment type="caution">
    <text evidence="2">The sequence shown here is derived from an EMBL/GenBank/DDBJ whole genome shotgun (WGS) entry which is preliminary data.</text>
</comment>
<protein>
    <submittedName>
        <fullName evidence="2">Ribonuclease I</fullName>
    </submittedName>
</protein>
<dbReference type="AlphaFoldDB" id="A0A1A7R9Q0"/>
<dbReference type="STRING" id="1443941.A9J31_01515"/>
<keyword evidence="3" id="KW-1185">Reference proteome</keyword>
<sequence length="218" mass="23903">MPRLENRPAFRVLTSLLLGSGAGLCMSVSLAAPVVNGYVMDVQMVPAVCAYDPLKNKKRKCLEGYSLNITGLYPETNSKDCTTNSSPKLPPLQAKVVARIMPDENARVALWHNIGGCVPMNASQYFRTVINHADKLKVPEELTSQETRVMQVGVLRNKMVRMNSGLAGQSIEFNCMQTHGSSMLTEIQICYKNNGQYKHCPTTVVGNCPASFTIKGSF</sequence>
<dbReference type="GO" id="GO:0033897">
    <property type="term" value="F:ribonuclease T2 activity"/>
    <property type="evidence" value="ECO:0007669"/>
    <property type="project" value="InterPro"/>
</dbReference>
<evidence type="ECO:0000256" key="1">
    <source>
        <dbReference type="SAM" id="SignalP"/>
    </source>
</evidence>
<dbReference type="OrthoDB" id="6656643at2"/>
<accession>A0A1A7R9Q0</accession>
<dbReference type="GO" id="GO:0003723">
    <property type="term" value="F:RNA binding"/>
    <property type="evidence" value="ECO:0007669"/>
    <property type="project" value="InterPro"/>
</dbReference>